<dbReference type="EMBL" id="BHXQ01000003">
    <property type="protein sequence ID" value="GCC51839.1"/>
    <property type="molecule type" value="Genomic_DNA"/>
</dbReference>
<evidence type="ECO:0000256" key="1">
    <source>
        <dbReference type="SAM" id="SignalP"/>
    </source>
</evidence>
<evidence type="ECO:0000313" key="4">
    <source>
        <dbReference type="Proteomes" id="UP000288227"/>
    </source>
</evidence>
<comment type="caution">
    <text evidence="3">The sequence shown here is derived from an EMBL/GenBank/DDBJ whole genome shotgun (WGS) entry which is preliminary data.</text>
</comment>
<reference evidence="3 4" key="1">
    <citation type="submission" date="2018-11" db="EMBL/GenBank/DDBJ databases">
        <title>Chryseotalea sanarue gen. nov., sp., nov., a member of the family Cytophagaceae, isolated from a brackish lake in Hamamatsu Japan.</title>
        <authorList>
            <person name="Maejima Y."/>
            <person name="Iino T."/>
            <person name="Muraguchi Y."/>
            <person name="Fukuda K."/>
            <person name="Ohkuma M."/>
            <person name="Moriuchi R."/>
            <person name="Dohra H."/>
            <person name="Kimbara K."/>
            <person name="Shintani M."/>
        </authorList>
    </citation>
    <scope>NUCLEOTIDE SEQUENCE [LARGE SCALE GENOMIC DNA]</scope>
    <source>
        <strain evidence="3 4">Ys</strain>
    </source>
</reference>
<dbReference type="AlphaFoldDB" id="A0A401UAB8"/>
<dbReference type="InterPro" id="IPR024983">
    <property type="entry name" value="CHAT_dom"/>
</dbReference>
<feature type="domain" description="CHAT" evidence="2">
    <location>
        <begin position="611"/>
        <end position="890"/>
    </location>
</feature>
<dbReference type="Pfam" id="PF13424">
    <property type="entry name" value="TPR_12"/>
    <property type="match status" value="2"/>
</dbReference>
<name>A0A401UAB8_9BACT</name>
<keyword evidence="4" id="KW-1185">Reference proteome</keyword>
<evidence type="ECO:0000313" key="3">
    <source>
        <dbReference type="EMBL" id="GCC51839.1"/>
    </source>
</evidence>
<accession>A0A401UAB8</accession>
<organism evidence="3 4">
    <name type="scientific">Chryseotalea sanaruensis</name>
    <dbReference type="NCBI Taxonomy" id="2482724"/>
    <lineage>
        <taxon>Bacteria</taxon>
        <taxon>Pseudomonadati</taxon>
        <taxon>Bacteroidota</taxon>
        <taxon>Cytophagia</taxon>
        <taxon>Cytophagales</taxon>
        <taxon>Chryseotaleaceae</taxon>
        <taxon>Chryseotalea</taxon>
    </lineage>
</organism>
<evidence type="ECO:0000259" key="2">
    <source>
        <dbReference type="Pfam" id="PF12770"/>
    </source>
</evidence>
<dbReference type="SUPFAM" id="SSF48452">
    <property type="entry name" value="TPR-like"/>
    <property type="match status" value="2"/>
</dbReference>
<dbReference type="Proteomes" id="UP000288227">
    <property type="component" value="Unassembled WGS sequence"/>
</dbReference>
<dbReference type="Gene3D" id="1.25.40.10">
    <property type="entry name" value="Tetratricopeptide repeat domain"/>
    <property type="match status" value="3"/>
</dbReference>
<protein>
    <submittedName>
        <fullName evidence="3">CHAT domain-containing protein</fullName>
    </submittedName>
</protein>
<proteinExistence type="predicted"/>
<dbReference type="Pfam" id="PF12770">
    <property type="entry name" value="CHAT"/>
    <property type="match status" value="1"/>
</dbReference>
<sequence>MRLVTLLLLVINHFALAQGSLTKVDSLLLDGKGEEAIKLLNETLPAASINDKPYLQLKMAESWLSLQQYDKAQALIELVKQDGATGLLSAELKSMEGYLLLYQGKNEQAEKVLVEAEQILTKEGQASGLAMAKILTGLGLAYYNDAKLKQAEEHLLMALSIRSKILPQNHELIAASYNDLGLVYSQSDPDKALTYYEKALPIYLALHGKEHAKIAINNTNTGVIYSNLELYGDAINNLEEALNVWNTLIKIPSPRKAFVLFQLGYTYQQMKNNENAEVYYLKALEEYRRSYGEKHPDIASVLNALGNLERLKDNYPQALTYFHGALISNLKNYSNPDVNNIPKAVEFYNGKYLLYSMMYKAQTFEARYFGKTLKFSDLRTGLQYLMACDSLIDELRQQSNNEADKITLGAVANEVYADAVRIAVTMSDVAFGDRDDYREKAFYFSEKSKSAVLLEAISDVNAKSFAGIPANLLEDEENIKSAITLCTQKLAQKPTAEEEVYLRESLYALNKQYLEFTKSLEQQYPDYYNLKFNTKTPSGSDLQKITDHETALLSYFIDDSKVNSSKRLYIFVITQKKLSIVTHTLDATFDKYLTGFRNALYYNENRTLNTVAHKLYKLLVPALPKNINSLVIFPTGRLGVIPFEALISKPVKDETSSPSYLIKQYAVRYEFSASLALQKHGADKKAIQSILLCAPITFNEIDNLTSLPGTNEEVKNIGTLFNQALAKATIATNEQASEGRIKSDELEKFDIVHLATHGIVDELNPELSKIFLKASNGEDGYLYSGEIYNLKLNAQLVTLSACQTGLGKIAKGEGVIGLSRALIYAGAKNIMVSFWSVADESTALLMEDFYTNKLQTKSTFTQSLQQVKIKMLNSKVYNSPYYWAPFVLIGF</sequence>
<feature type="signal peptide" evidence="1">
    <location>
        <begin position="1"/>
        <end position="17"/>
    </location>
</feature>
<dbReference type="RefSeq" id="WP_127122482.1">
    <property type="nucleotide sequence ID" value="NZ_BHXQ01000003.1"/>
</dbReference>
<gene>
    <name evidence="3" type="ORF">SanaruYs_20680</name>
</gene>
<dbReference type="InterPro" id="IPR019734">
    <property type="entry name" value="TPR_rpt"/>
</dbReference>
<dbReference type="InterPro" id="IPR011990">
    <property type="entry name" value="TPR-like_helical_dom_sf"/>
</dbReference>
<keyword evidence="1" id="KW-0732">Signal</keyword>
<dbReference type="SMART" id="SM00028">
    <property type="entry name" value="TPR"/>
    <property type="match status" value="6"/>
</dbReference>
<feature type="chain" id="PRO_5019036784" evidence="1">
    <location>
        <begin position="18"/>
        <end position="891"/>
    </location>
</feature>
<dbReference type="OrthoDB" id="9771112at2"/>
<dbReference type="PANTHER" id="PTHR10098">
    <property type="entry name" value="RAPSYN-RELATED"/>
    <property type="match status" value="1"/>
</dbReference>